<proteinExistence type="predicted"/>
<accession>A0A1B6IJ10</accession>
<feature type="non-terminal residue" evidence="2">
    <location>
        <position position="1"/>
    </location>
</feature>
<feature type="coiled-coil region" evidence="1">
    <location>
        <begin position="46"/>
        <end position="73"/>
    </location>
</feature>
<keyword evidence="1" id="KW-0175">Coiled coil</keyword>
<name>A0A1B6IJ10_9HEMI</name>
<dbReference type="AlphaFoldDB" id="A0A1B6IJ10"/>
<reference evidence="2" key="1">
    <citation type="submission" date="2015-11" db="EMBL/GenBank/DDBJ databases">
        <title>De novo transcriptome assembly of four potential Pierce s Disease insect vectors from Arizona vineyards.</title>
        <authorList>
            <person name="Tassone E.E."/>
        </authorList>
    </citation>
    <scope>NUCLEOTIDE SEQUENCE</scope>
</reference>
<organism evidence="2">
    <name type="scientific">Homalodisca liturata</name>
    <dbReference type="NCBI Taxonomy" id="320908"/>
    <lineage>
        <taxon>Eukaryota</taxon>
        <taxon>Metazoa</taxon>
        <taxon>Ecdysozoa</taxon>
        <taxon>Arthropoda</taxon>
        <taxon>Hexapoda</taxon>
        <taxon>Insecta</taxon>
        <taxon>Pterygota</taxon>
        <taxon>Neoptera</taxon>
        <taxon>Paraneoptera</taxon>
        <taxon>Hemiptera</taxon>
        <taxon>Auchenorrhyncha</taxon>
        <taxon>Membracoidea</taxon>
        <taxon>Cicadellidae</taxon>
        <taxon>Cicadellinae</taxon>
        <taxon>Proconiini</taxon>
        <taxon>Homalodisca</taxon>
    </lineage>
</organism>
<sequence>HPLLERRQVHFIVHKDLEDAYAHASTKLQTIGSIYLEKKEFSDRSVQKNRSEMDRLDNDLLRLKLENDSALLKSEKDYSESKIKLDILVSNIAREREEISKIIWEFCNSTDVGL</sequence>
<gene>
    <name evidence="2" type="ORF">g.58801</name>
</gene>
<protein>
    <submittedName>
        <fullName evidence="2">Uncharacterized protein</fullName>
    </submittedName>
</protein>
<evidence type="ECO:0000313" key="2">
    <source>
        <dbReference type="EMBL" id="JAS86905.1"/>
    </source>
</evidence>
<feature type="non-terminal residue" evidence="2">
    <location>
        <position position="114"/>
    </location>
</feature>
<evidence type="ECO:0000256" key="1">
    <source>
        <dbReference type="SAM" id="Coils"/>
    </source>
</evidence>
<dbReference type="EMBL" id="GECU01020801">
    <property type="protein sequence ID" value="JAS86905.1"/>
    <property type="molecule type" value="Transcribed_RNA"/>
</dbReference>